<sequence length="481" mass="56126">MSTYLKHVAGYKQSQLKNKSFAEIQKLFDKVMPRVNMFVDMDTELVRESSKKDEAKMAQKSSSKRAGDELEQEKAKKQKIDDDKKESKLKELMEVISDEEGVAIDAIPLPTRSLSIVDYKIIKEGNISIYQIIRADGSSKRDGFKTEEGMRGGYGGRIVGIKRLHDDLRVTATQLRMTKVIKKEFEKFEDLNDKDVSLTYGTSLEVFNNKFNRMSGMDDDIFTYEVEVANIQCDSNKDDNSKHEADDDTGYDPSDVAFTEWLGSKIFNYKTMDHYTKKALWIYWIRGDDEVELADEEFFDNEDEVAEVFRINTNIFDFETPMCWKNDGYCNGGNLPGAYIVGNSLHYQDYEWYGALIDYELKEQALRNKAIMEGSISDDESSNDGWRRWESHEITYHDHDEIKYENEIHDERQELCEAYKLPVCNMRRFKMIKYSFGQDKEYVAVKEDEYDDLAKTSNDACRAYQEIFRMMDEGWMVTRVE</sequence>
<protein>
    <submittedName>
        <fullName evidence="2">Uncharacterized protein</fullName>
    </submittedName>
</protein>
<accession>A0ABQ5DG11</accession>
<proteinExistence type="predicted"/>
<reference evidence="2" key="2">
    <citation type="submission" date="2022-01" db="EMBL/GenBank/DDBJ databases">
        <authorList>
            <person name="Yamashiro T."/>
            <person name="Shiraishi A."/>
            <person name="Satake H."/>
            <person name="Nakayama K."/>
        </authorList>
    </citation>
    <scope>NUCLEOTIDE SEQUENCE</scope>
</reference>
<evidence type="ECO:0000313" key="2">
    <source>
        <dbReference type="EMBL" id="GJT37201.1"/>
    </source>
</evidence>
<comment type="caution">
    <text evidence="2">The sequence shown here is derived from an EMBL/GenBank/DDBJ whole genome shotgun (WGS) entry which is preliminary data.</text>
</comment>
<dbReference type="Proteomes" id="UP001151760">
    <property type="component" value="Unassembled WGS sequence"/>
</dbReference>
<feature type="compositionally biased region" description="Basic and acidic residues" evidence="1">
    <location>
        <begin position="65"/>
        <end position="83"/>
    </location>
</feature>
<reference evidence="2" key="1">
    <citation type="journal article" date="2022" name="Int. J. Mol. Sci.">
        <title>Draft Genome of Tanacetum Coccineum: Genomic Comparison of Closely Related Tanacetum-Family Plants.</title>
        <authorList>
            <person name="Yamashiro T."/>
            <person name="Shiraishi A."/>
            <person name="Nakayama K."/>
            <person name="Satake H."/>
        </authorList>
    </citation>
    <scope>NUCLEOTIDE SEQUENCE</scope>
</reference>
<feature type="region of interest" description="Disordered" evidence="1">
    <location>
        <begin position="49"/>
        <end position="83"/>
    </location>
</feature>
<dbReference type="EMBL" id="BQNB010015204">
    <property type="protein sequence ID" value="GJT37201.1"/>
    <property type="molecule type" value="Genomic_DNA"/>
</dbReference>
<name>A0ABQ5DG11_9ASTR</name>
<evidence type="ECO:0000313" key="3">
    <source>
        <dbReference type="Proteomes" id="UP001151760"/>
    </source>
</evidence>
<evidence type="ECO:0000256" key="1">
    <source>
        <dbReference type="SAM" id="MobiDB-lite"/>
    </source>
</evidence>
<keyword evidence="3" id="KW-1185">Reference proteome</keyword>
<gene>
    <name evidence="2" type="ORF">Tco_0937066</name>
</gene>
<organism evidence="2 3">
    <name type="scientific">Tanacetum coccineum</name>
    <dbReference type="NCBI Taxonomy" id="301880"/>
    <lineage>
        <taxon>Eukaryota</taxon>
        <taxon>Viridiplantae</taxon>
        <taxon>Streptophyta</taxon>
        <taxon>Embryophyta</taxon>
        <taxon>Tracheophyta</taxon>
        <taxon>Spermatophyta</taxon>
        <taxon>Magnoliopsida</taxon>
        <taxon>eudicotyledons</taxon>
        <taxon>Gunneridae</taxon>
        <taxon>Pentapetalae</taxon>
        <taxon>asterids</taxon>
        <taxon>campanulids</taxon>
        <taxon>Asterales</taxon>
        <taxon>Asteraceae</taxon>
        <taxon>Asteroideae</taxon>
        <taxon>Anthemideae</taxon>
        <taxon>Anthemidinae</taxon>
        <taxon>Tanacetum</taxon>
    </lineage>
</organism>